<reference evidence="1" key="1">
    <citation type="submission" date="2025-08" db="UniProtKB">
        <authorList>
            <consortium name="Ensembl"/>
        </authorList>
    </citation>
    <scope>IDENTIFICATION</scope>
</reference>
<evidence type="ECO:0000313" key="2">
    <source>
        <dbReference type="Proteomes" id="UP000472270"/>
    </source>
</evidence>
<name>A0A673FQQ5_9TELE</name>
<evidence type="ECO:0000313" key="1">
    <source>
        <dbReference type="Ensembl" id="ENSSRHP00000003237.1"/>
    </source>
</evidence>
<protein>
    <submittedName>
        <fullName evidence="1">Uncharacterized protein</fullName>
    </submittedName>
</protein>
<organism evidence="1 2">
    <name type="scientific">Sinocyclocheilus rhinocerous</name>
    <dbReference type="NCBI Taxonomy" id="307959"/>
    <lineage>
        <taxon>Eukaryota</taxon>
        <taxon>Metazoa</taxon>
        <taxon>Chordata</taxon>
        <taxon>Craniata</taxon>
        <taxon>Vertebrata</taxon>
        <taxon>Euteleostomi</taxon>
        <taxon>Actinopterygii</taxon>
        <taxon>Neopterygii</taxon>
        <taxon>Teleostei</taxon>
        <taxon>Ostariophysi</taxon>
        <taxon>Cypriniformes</taxon>
        <taxon>Cyprinidae</taxon>
        <taxon>Cyprininae</taxon>
        <taxon>Sinocyclocheilus</taxon>
    </lineage>
</organism>
<proteinExistence type="predicted"/>
<sequence>MSLSEVFQKSEAYSALRKSVLDYLKYNRYHLTMYARPGLL</sequence>
<dbReference type="Proteomes" id="UP000472270">
    <property type="component" value="Unassembled WGS sequence"/>
</dbReference>
<accession>A0A673FQQ5</accession>
<reference evidence="1" key="2">
    <citation type="submission" date="2025-09" db="UniProtKB">
        <authorList>
            <consortium name="Ensembl"/>
        </authorList>
    </citation>
    <scope>IDENTIFICATION</scope>
</reference>
<keyword evidence="2" id="KW-1185">Reference proteome</keyword>
<dbReference type="Ensembl" id="ENSSRHT00000003357.1">
    <property type="protein sequence ID" value="ENSSRHP00000003237.1"/>
    <property type="gene ID" value="ENSSRHG00000002213.1"/>
</dbReference>
<dbReference type="AlphaFoldDB" id="A0A673FQQ5"/>